<feature type="compositionally biased region" description="Polar residues" evidence="1">
    <location>
        <begin position="197"/>
        <end position="210"/>
    </location>
</feature>
<feature type="region of interest" description="Disordered" evidence="1">
    <location>
        <begin position="1"/>
        <end position="210"/>
    </location>
</feature>
<evidence type="ECO:0000313" key="4">
    <source>
        <dbReference type="Proteomes" id="UP000325433"/>
    </source>
</evidence>
<organism evidence="3 4">
    <name type="scientific">Aspergillus transmontanensis</name>
    <dbReference type="NCBI Taxonomy" id="1034304"/>
    <lineage>
        <taxon>Eukaryota</taxon>
        <taxon>Fungi</taxon>
        <taxon>Dikarya</taxon>
        <taxon>Ascomycota</taxon>
        <taxon>Pezizomycotina</taxon>
        <taxon>Eurotiomycetes</taxon>
        <taxon>Eurotiomycetidae</taxon>
        <taxon>Eurotiales</taxon>
        <taxon>Aspergillaceae</taxon>
        <taxon>Aspergillus</taxon>
        <taxon>Aspergillus subgen. Circumdati</taxon>
    </lineage>
</organism>
<proteinExistence type="predicted"/>
<gene>
    <name evidence="3" type="ORF">BDV41DRAFT_573906</name>
</gene>
<feature type="compositionally biased region" description="Basic and acidic residues" evidence="1">
    <location>
        <begin position="122"/>
        <end position="134"/>
    </location>
</feature>
<dbReference type="InterPro" id="IPR001005">
    <property type="entry name" value="SANT/Myb"/>
</dbReference>
<feature type="compositionally biased region" description="Polar residues" evidence="1">
    <location>
        <begin position="46"/>
        <end position="61"/>
    </location>
</feature>
<sequence>MAPQNSSQGRRRGRGRPPRVLSTPSPSQSNTLDAYFFHGGRGGSPQGNPSHPETGRATSARISDEQLAELLGGSSPPTWDTSGEPDVHTPLATPCPSSTPATRRPVARPRPPASSGPSGASPRRETVAARDPSDGGRPGSQRPVHSSISVPARTHGGDPDLSPPAAADTAADEGRPDRQTAAPAPAATAAVEDDRSSITTVPSVHNDSPASMRLSSEWTVMEDESFDLDAEYRRRQQRETRTLNRLVEHSQPRDIIRQRVQRQVNRVTRPWTSVEYERLVDLFNIYGPQWEEILRADQSHRDGPKFNPHRTAINLKDKMRNHKIKLLRERQEVPLELQYTKLPHNRLCSIAKRVALDRLRENLPCETQPVFIVPREAA</sequence>
<dbReference type="Gene3D" id="1.10.10.60">
    <property type="entry name" value="Homeodomain-like"/>
    <property type="match status" value="1"/>
</dbReference>
<reference evidence="4" key="1">
    <citation type="submission" date="2019-04" db="EMBL/GenBank/DDBJ databases">
        <title>Friends and foes A comparative genomics studyof 23 Aspergillus species from section Flavi.</title>
        <authorList>
            <consortium name="DOE Joint Genome Institute"/>
            <person name="Kjaerbolling I."/>
            <person name="Vesth T."/>
            <person name="Frisvad J.C."/>
            <person name="Nybo J.L."/>
            <person name="Theobald S."/>
            <person name="Kildgaard S."/>
            <person name="Isbrandt T."/>
            <person name="Kuo A."/>
            <person name="Sato A."/>
            <person name="Lyhne E.K."/>
            <person name="Kogle M.E."/>
            <person name="Wiebenga A."/>
            <person name="Kun R.S."/>
            <person name="Lubbers R.J."/>
            <person name="Makela M.R."/>
            <person name="Barry K."/>
            <person name="Chovatia M."/>
            <person name="Clum A."/>
            <person name="Daum C."/>
            <person name="Haridas S."/>
            <person name="He G."/>
            <person name="LaButti K."/>
            <person name="Lipzen A."/>
            <person name="Mondo S."/>
            <person name="Riley R."/>
            <person name="Salamov A."/>
            <person name="Simmons B.A."/>
            <person name="Magnuson J.K."/>
            <person name="Henrissat B."/>
            <person name="Mortensen U.H."/>
            <person name="Larsen T.O."/>
            <person name="Devries R.P."/>
            <person name="Grigoriev I.V."/>
            <person name="Machida M."/>
            <person name="Baker S.E."/>
            <person name="Andersen M.R."/>
        </authorList>
    </citation>
    <scope>NUCLEOTIDE SEQUENCE [LARGE SCALE GENOMIC DNA]</scope>
    <source>
        <strain evidence="4">CBS 130015</strain>
    </source>
</reference>
<dbReference type="CDD" id="cd11660">
    <property type="entry name" value="SANT_TRF"/>
    <property type="match status" value="1"/>
</dbReference>
<evidence type="ECO:0000259" key="2">
    <source>
        <dbReference type="SMART" id="SM00717"/>
    </source>
</evidence>
<evidence type="ECO:0000313" key="3">
    <source>
        <dbReference type="EMBL" id="KAE8316623.1"/>
    </source>
</evidence>
<protein>
    <recommendedName>
        <fullName evidence="2">Myb-like domain-containing protein</fullName>
    </recommendedName>
</protein>
<dbReference type="SUPFAM" id="SSF46689">
    <property type="entry name" value="Homeodomain-like"/>
    <property type="match status" value="1"/>
</dbReference>
<accession>A0A5N6W787</accession>
<dbReference type="InterPro" id="IPR009057">
    <property type="entry name" value="Homeodomain-like_sf"/>
</dbReference>
<feature type="compositionally biased region" description="Polar residues" evidence="1">
    <location>
        <begin position="22"/>
        <end position="32"/>
    </location>
</feature>
<name>A0A5N6W787_9EURO</name>
<dbReference type="Proteomes" id="UP000325433">
    <property type="component" value="Unassembled WGS sequence"/>
</dbReference>
<dbReference type="SMART" id="SM00717">
    <property type="entry name" value="SANT"/>
    <property type="match status" value="1"/>
</dbReference>
<evidence type="ECO:0000256" key="1">
    <source>
        <dbReference type="SAM" id="MobiDB-lite"/>
    </source>
</evidence>
<keyword evidence="4" id="KW-1185">Reference proteome</keyword>
<feature type="compositionally biased region" description="Low complexity" evidence="1">
    <location>
        <begin position="180"/>
        <end position="190"/>
    </location>
</feature>
<feature type="domain" description="Myb-like" evidence="2">
    <location>
        <begin position="267"/>
        <end position="325"/>
    </location>
</feature>
<dbReference type="AlphaFoldDB" id="A0A5N6W787"/>
<dbReference type="EMBL" id="ML738306">
    <property type="protein sequence ID" value="KAE8316623.1"/>
    <property type="molecule type" value="Genomic_DNA"/>
</dbReference>